<evidence type="ECO:0000259" key="16">
    <source>
        <dbReference type="Pfam" id="PF01207"/>
    </source>
</evidence>
<gene>
    <name evidence="17" type="ORF">Nkreftii_000422</name>
</gene>
<keyword evidence="9 12" id="KW-0560">Oxidoreductase</keyword>
<dbReference type="InterPro" id="IPR024036">
    <property type="entry name" value="tRNA-dHydroUridine_Synthase_C"/>
</dbReference>
<dbReference type="CDD" id="cd02801">
    <property type="entry name" value="DUS_like_FMN"/>
    <property type="match status" value="1"/>
</dbReference>
<dbReference type="Gene3D" id="3.20.20.70">
    <property type="entry name" value="Aldolase class I"/>
    <property type="match status" value="1"/>
</dbReference>
<evidence type="ECO:0000256" key="6">
    <source>
        <dbReference type="ARBA" id="ARBA00022694"/>
    </source>
</evidence>
<dbReference type="GO" id="GO:0050660">
    <property type="term" value="F:flavin adenine dinucleotide binding"/>
    <property type="evidence" value="ECO:0007669"/>
    <property type="project" value="InterPro"/>
</dbReference>
<dbReference type="Proteomes" id="UP000593737">
    <property type="component" value="Chromosome"/>
</dbReference>
<feature type="domain" description="DUS-like FMN-binding" evidence="16">
    <location>
        <begin position="172"/>
        <end position="364"/>
    </location>
</feature>
<evidence type="ECO:0000256" key="7">
    <source>
        <dbReference type="ARBA" id="ARBA00022857"/>
    </source>
</evidence>
<proteinExistence type="inferred from homology"/>
<dbReference type="InterPro" id="IPR018517">
    <property type="entry name" value="tRNA_hU_synthase_CS"/>
</dbReference>
<keyword evidence="3" id="KW-0820">tRNA-binding</keyword>
<feature type="binding site" evidence="14">
    <location>
        <begin position="264"/>
        <end position="265"/>
    </location>
    <ligand>
        <name>FMN</name>
        <dbReference type="ChEBI" id="CHEBI:58210"/>
    </ligand>
</feature>
<dbReference type="AlphaFoldDB" id="A0A7S8FB83"/>
<feature type="binding site" evidence="14">
    <location>
        <position position="206"/>
    </location>
    <ligand>
        <name>FMN</name>
        <dbReference type="ChEBI" id="CHEBI:58210"/>
    </ligand>
</feature>
<evidence type="ECO:0000256" key="15">
    <source>
        <dbReference type="SAM" id="MobiDB-lite"/>
    </source>
</evidence>
<evidence type="ECO:0000256" key="12">
    <source>
        <dbReference type="PIRNR" id="PIRNR006621"/>
    </source>
</evidence>
<feature type="active site" description="Proton donor" evidence="13">
    <location>
        <position position="101"/>
    </location>
</feature>
<organism evidence="17 18">
    <name type="scientific">Candidatus Nitrospira kreftii</name>
    <dbReference type="NCBI Taxonomy" id="2652173"/>
    <lineage>
        <taxon>Bacteria</taxon>
        <taxon>Pseudomonadati</taxon>
        <taxon>Nitrospirota</taxon>
        <taxon>Nitrospiria</taxon>
        <taxon>Nitrospirales</taxon>
        <taxon>Nitrospiraceae</taxon>
        <taxon>Nitrospira</taxon>
    </lineage>
</organism>
<dbReference type="EMBL" id="CP047423">
    <property type="protein sequence ID" value="QPD02648.1"/>
    <property type="molecule type" value="Genomic_DNA"/>
</dbReference>
<dbReference type="InterPro" id="IPR013785">
    <property type="entry name" value="Aldolase_TIM"/>
</dbReference>
<evidence type="ECO:0000256" key="8">
    <source>
        <dbReference type="ARBA" id="ARBA00022884"/>
    </source>
</evidence>
<keyword evidence="8" id="KW-0694">RNA-binding</keyword>
<feature type="binding site" evidence="14">
    <location>
        <position position="71"/>
    </location>
    <ligand>
        <name>FMN</name>
        <dbReference type="ChEBI" id="CHEBI:58210"/>
    </ligand>
</feature>
<evidence type="ECO:0000313" key="17">
    <source>
        <dbReference type="EMBL" id="QPD02648.1"/>
    </source>
</evidence>
<comment type="cofactor">
    <cofactor evidence="1 12 14">
        <name>FMN</name>
        <dbReference type="ChEBI" id="CHEBI:58210"/>
    </cofactor>
</comment>
<sequence>MNFWLNLPRPIIGLSPMDGVTDACFRSVIASQGKPDVTFTEFTHVHDVCRGPETQLETLLYSEVERPIVAQLYGKDPDLFYQAAHAVCELGFDGLDINMGCPSKSVASSGSGAGLIRTPKLARSLIQAARRGIDDWAQGQTLEQAGFKQARIDAFHRLNCRSGRVIPTSRRSLPLSVKTRVGYDEVAVEAWLDELLKEQPTVISLHGRTLTQMYRGAADWSAISRAAVVAKGSGTLLLGNGDIQRPGDIVSRVRETGVDGVLVGRAALGAPWFFHAKEQVRQQACISCAIGSPTDLDRAVPQGERFAVLMNHAQQFQALFGQKQFYRMRKHLAWYCKGFPHAASLRAQMVRISSVDELNQVLMDFTGRAQDRDREESPQSESTEDMSLLASRCS</sequence>
<evidence type="ECO:0000256" key="14">
    <source>
        <dbReference type="PIRSR" id="PIRSR006621-2"/>
    </source>
</evidence>
<dbReference type="InterPro" id="IPR001269">
    <property type="entry name" value="DUS_fam"/>
</dbReference>
<dbReference type="Gene3D" id="1.10.1200.80">
    <property type="entry name" value="Putative flavin oxidoreducatase, domain 2"/>
    <property type="match status" value="1"/>
</dbReference>
<comment type="catalytic activity">
    <reaction evidence="10">
        <text>a 5,6-dihydrouridine in tRNA + NADP(+) = a uridine in tRNA + NADPH + H(+)</text>
        <dbReference type="Rhea" id="RHEA:23624"/>
        <dbReference type="Rhea" id="RHEA-COMP:13339"/>
        <dbReference type="Rhea" id="RHEA-COMP:13887"/>
        <dbReference type="ChEBI" id="CHEBI:15378"/>
        <dbReference type="ChEBI" id="CHEBI:57783"/>
        <dbReference type="ChEBI" id="CHEBI:58349"/>
        <dbReference type="ChEBI" id="CHEBI:65315"/>
        <dbReference type="ChEBI" id="CHEBI:74443"/>
    </reaction>
</comment>
<dbReference type="GO" id="GO:0017150">
    <property type="term" value="F:tRNA dihydrouridine synthase activity"/>
    <property type="evidence" value="ECO:0007669"/>
    <property type="project" value="InterPro"/>
</dbReference>
<keyword evidence="5 12" id="KW-0288">FMN</keyword>
<dbReference type="PROSITE" id="PS01136">
    <property type="entry name" value="UPF0034"/>
    <property type="match status" value="1"/>
</dbReference>
<reference evidence="17 18" key="1">
    <citation type="journal article" date="2020" name="ISME J.">
        <title>Enrichment and physiological characterization of a novel comammox Nitrospira indicates ammonium inhibition of complete nitrification.</title>
        <authorList>
            <person name="Sakoula D."/>
            <person name="Koch H."/>
            <person name="Frank J."/>
            <person name="Jetten M.S.M."/>
            <person name="van Kessel M.A.H.J."/>
            <person name="Lucker S."/>
        </authorList>
    </citation>
    <scope>NUCLEOTIDE SEQUENCE [LARGE SCALE GENOMIC DNA]</scope>
    <source>
        <strain evidence="17">Comreactor17</strain>
    </source>
</reference>
<keyword evidence="6 12" id="KW-0819">tRNA processing</keyword>
<dbReference type="Pfam" id="PF01207">
    <property type="entry name" value="Dus"/>
    <property type="match status" value="2"/>
</dbReference>
<dbReference type="PANTHER" id="PTHR45846:SF1">
    <property type="entry name" value="TRNA-DIHYDROURIDINE(47) SYNTHASE [NAD(P)(+)]-LIKE"/>
    <property type="match status" value="1"/>
</dbReference>
<dbReference type="EC" id="1.3.1.-" evidence="12"/>
<dbReference type="PIRSF" id="PIRSF006621">
    <property type="entry name" value="Dus"/>
    <property type="match status" value="1"/>
</dbReference>
<evidence type="ECO:0000256" key="2">
    <source>
        <dbReference type="ARBA" id="ARBA00002790"/>
    </source>
</evidence>
<feature type="region of interest" description="Disordered" evidence="15">
    <location>
        <begin position="366"/>
        <end position="394"/>
    </location>
</feature>
<dbReference type="SUPFAM" id="SSF51395">
    <property type="entry name" value="FMN-linked oxidoreductases"/>
    <property type="match status" value="1"/>
</dbReference>
<dbReference type="KEGG" id="nkf:Nkreftii_000422"/>
<evidence type="ECO:0000256" key="9">
    <source>
        <dbReference type="ARBA" id="ARBA00023002"/>
    </source>
</evidence>
<keyword evidence="14" id="KW-0547">Nucleotide-binding</keyword>
<dbReference type="GO" id="GO:0000049">
    <property type="term" value="F:tRNA binding"/>
    <property type="evidence" value="ECO:0007669"/>
    <property type="project" value="UniProtKB-KW"/>
</dbReference>
<comment type="similarity">
    <text evidence="12">Belongs to the dus family.</text>
</comment>
<evidence type="ECO:0000256" key="11">
    <source>
        <dbReference type="ARBA" id="ARBA00048802"/>
    </source>
</evidence>
<dbReference type="InterPro" id="IPR035587">
    <property type="entry name" value="DUS-like_FMN-bd"/>
</dbReference>
<evidence type="ECO:0000256" key="13">
    <source>
        <dbReference type="PIRSR" id="PIRSR006621-1"/>
    </source>
</evidence>
<keyword evidence="7" id="KW-0521">NADP</keyword>
<protein>
    <recommendedName>
        <fullName evidence="12">tRNA-dihydrouridine synthase</fullName>
        <ecNumber evidence="12">1.3.1.-</ecNumber>
    </recommendedName>
</protein>
<feature type="domain" description="DUS-like FMN-binding" evidence="16">
    <location>
        <begin position="14"/>
        <end position="133"/>
    </location>
</feature>
<keyword evidence="4 12" id="KW-0285">Flavoprotein</keyword>
<evidence type="ECO:0000256" key="10">
    <source>
        <dbReference type="ARBA" id="ARBA00048205"/>
    </source>
</evidence>
<evidence type="ECO:0000256" key="1">
    <source>
        <dbReference type="ARBA" id="ARBA00001917"/>
    </source>
</evidence>
<feature type="binding site" evidence="14">
    <location>
        <position position="178"/>
    </location>
    <ligand>
        <name>FMN</name>
        <dbReference type="ChEBI" id="CHEBI:58210"/>
    </ligand>
</feature>
<comment type="function">
    <text evidence="2 12">Catalyzes the synthesis of 5,6-dihydrouridine (D), a modified base found in the D-loop of most tRNAs, via the reduction of the C5-C6 double bond in target uridines.</text>
</comment>
<accession>A0A7S8FB83</accession>
<dbReference type="PANTHER" id="PTHR45846">
    <property type="entry name" value="TRNA-DIHYDROURIDINE(47) SYNTHASE [NAD(P)(+)]-LIKE"/>
    <property type="match status" value="1"/>
</dbReference>
<evidence type="ECO:0000313" key="18">
    <source>
        <dbReference type="Proteomes" id="UP000593737"/>
    </source>
</evidence>
<name>A0A7S8FB83_9BACT</name>
<evidence type="ECO:0000256" key="4">
    <source>
        <dbReference type="ARBA" id="ARBA00022630"/>
    </source>
</evidence>
<evidence type="ECO:0000256" key="3">
    <source>
        <dbReference type="ARBA" id="ARBA00022555"/>
    </source>
</evidence>
<comment type="catalytic activity">
    <reaction evidence="11">
        <text>a 5,6-dihydrouridine in tRNA + NAD(+) = a uridine in tRNA + NADH + H(+)</text>
        <dbReference type="Rhea" id="RHEA:54452"/>
        <dbReference type="Rhea" id="RHEA-COMP:13339"/>
        <dbReference type="Rhea" id="RHEA-COMP:13887"/>
        <dbReference type="ChEBI" id="CHEBI:15378"/>
        <dbReference type="ChEBI" id="CHEBI:57540"/>
        <dbReference type="ChEBI" id="CHEBI:57945"/>
        <dbReference type="ChEBI" id="CHEBI:65315"/>
        <dbReference type="ChEBI" id="CHEBI:74443"/>
    </reaction>
</comment>
<evidence type="ECO:0000256" key="5">
    <source>
        <dbReference type="ARBA" id="ARBA00022643"/>
    </source>
</evidence>